<proteinExistence type="predicted"/>
<evidence type="ECO:0000259" key="2">
    <source>
        <dbReference type="Pfam" id="PF06580"/>
    </source>
</evidence>
<sequence>MAIPSNLRCERDKLQQQKPGTRLWWALRVVITVGLLNGPILLLVRDRGEWALVLFPVILAGAASLWWLAARLYERERLRIERKESSGRLGGWRGAVPMLVLLPALILGVRPASFLVSTILPLSIFVGLVFLMEQAMAAKRASFDLLAAREEALQARLAPHFIFNTLNTLHAQIEADPRGAQATTERLAQLFRQVVEVSERPTIPIKKELAFVEAYLGIEQARLGERLKVVVAIPEELESVEIPPLSLQVLVENAVKHGVAPLEKGGEIRIGAERAEGALRIWVEDPGTGSSPVNGTGTALETLRQRLERPGDLEMGMVDGRHRVGFRWRQA</sequence>
<evidence type="ECO:0000313" key="4">
    <source>
        <dbReference type="Proteomes" id="UP001165089"/>
    </source>
</evidence>
<dbReference type="InterPro" id="IPR050640">
    <property type="entry name" value="Bact_2-comp_sensor_kinase"/>
</dbReference>
<dbReference type="InterPro" id="IPR036890">
    <property type="entry name" value="HATPase_C_sf"/>
</dbReference>
<dbReference type="InterPro" id="IPR010559">
    <property type="entry name" value="Sig_transdc_His_kin_internal"/>
</dbReference>
<dbReference type="PANTHER" id="PTHR34220:SF7">
    <property type="entry name" value="SENSOR HISTIDINE KINASE YPDA"/>
    <property type="match status" value="1"/>
</dbReference>
<organism evidence="3 4">
    <name type="scientific">Geothrix rubra</name>
    <dbReference type="NCBI Taxonomy" id="2927977"/>
    <lineage>
        <taxon>Bacteria</taxon>
        <taxon>Pseudomonadati</taxon>
        <taxon>Acidobacteriota</taxon>
        <taxon>Holophagae</taxon>
        <taxon>Holophagales</taxon>
        <taxon>Holophagaceae</taxon>
        <taxon>Geothrix</taxon>
    </lineage>
</organism>
<comment type="caution">
    <text evidence="3">The sequence shown here is derived from an EMBL/GenBank/DDBJ whole genome shotgun (WGS) entry which is preliminary data.</text>
</comment>
<keyword evidence="4" id="KW-1185">Reference proteome</keyword>
<keyword evidence="1" id="KW-0472">Membrane</keyword>
<accession>A0ABQ5Q4X5</accession>
<dbReference type="EMBL" id="BSDD01000001">
    <property type="protein sequence ID" value="GLH69356.1"/>
    <property type="molecule type" value="Genomic_DNA"/>
</dbReference>
<dbReference type="Gene3D" id="3.30.565.10">
    <property type="entry name" value="Histidine kinase-like ATPase, C-terminal domain"/>
    <property type="match status" value="1"/>
</dbReference>
<evidence type="ECO:0000313" key="3">
    <source>
        <dbReference type="EMBL" id="GLH69356.1"/>
    </source>
</evidence>
<keyword evidence="1" id="KW-1133">Transmembrane helix</keyword>
<dbReference type="Proteomes" id="UP001165089">
    <property type="component" value="Unassembled WGS sequence"/>
</dbReference>
<feature type="domain" description="Signal transduction histidine kinase internal region" evidence="2">
    <location>
        <begin position="150"/>
        <end position="227"/>
    </location>
</feature>
<keyword evidence="1" id="KW-0812">Transmembrane</keyword>
<dbReference type="Pfam" id="PF06580">
    <property type="entry name" value="His_kinase"/>
    <property type="match status" value="1"/>
</dbReference>
<reference evidence="3 4" key="1">
    <citation type="journal article" date="2023" name="Antonie Van Leeuwenhoek">
        <title>Mesoterricola silvestris gen. nov., sp. nov., Mesoterricola sediminis sp. nov., Geothrix oryzae sp. nov., Geothrix edaphica sp. nov., Geothrix rubra sp. nov., and Geothrix limicola sp. nov., six novel members of Acidobacteriota isolated from soils.</title>
        <authorList>
            <person name="Itoh H."/>
            <person name="Sugisawa Y."/>
            <person name="Mise K."/>
            <person name="Xu Z."/>
            <person name="Kuniyasu M."/>
            <person name="Ushijima N."/>
            <person name="Kawano K."/>
            <person name="Kobayashi E."/>
            <person name="Shiratori Y."/>
            <person name="Masuda Y."/>
            <person name="Senoo K."/>
        </authorList>
    </citation>
    <scope>NUCLEOTIDE SEQUENCE [LARGE SCALE GENOMIC DNA]</scope>
    <source>
        <strain evidence="3 4">Red803</strain>
    </source>
</reference>
<evidence type="ECO:0000256" key="1">
    <source>
        <dbReference type="SAM" id="Phobius"/>
    </source>
</evidence>
<feature type="transmembrane region" description="Helical" evidence="1">
    <location>
        <begin position="114"/>
        <end position="132"/>
    </location>
</feature>
<feature type="transmembrane region" description="Helical" evidence="1">
    <location>
        <begin position="90"/>
        <end position="108"/>
    </location>
</feature>
<name>A0ABQ5Q4X5_9BACT</name>
<protein>
    <recommendedName>
        <fullName evidence="2">Signal transduction histidine kinase internal region domain-containing protein</fullName>
    </recommendedName>
</protein>
<gene>
    <name evidence="3" type="ORF">GETHPA_08890</name>
</gene>
<dbReference type="SUPFAM" id="SSF55874">
    <property type="entry name" value="ATPase domain of HSP90 chaperone/DNA topoisomerase II/histidine kinase"/>
    <property type="match status" value="1"/>
</dbReference>
<feature type="transmembrane region" description="Helical" evidence="1">
    <location>
        <begin position="50"/>
        <end position="69"/>
    </location>
</feature>
<dbReference type="PANTHER" id="PTHR34220">
    <property type="entry name" value="SENSOR HISTIDINE KINASE YPDA"/>
    <property type="match status" value="1"/>
</dbReference>
<dbReference type="RefSeq" id="WP_285723353.1">
    <property type="nucleotide sequence ID" value="NZ_BSDD01000001.1"/>
</dbReference>
<feature type="transmembrane region" description="Helical" evidence="1">
    <location>
        <begin position="23"/>
        <end position="44"/>
    </location>
</feature>